<name>A0ACB5RAJ5_9CLOT</name>
<dbReference type="Proteomes" id="UP001058074">
    <property type="component" value="Unassembled WGS sequence"/>
</dbReference>
<organism evidence="1 2">
    <name type="scientific">Inconstantimicrobium mannanitabidum</name>
    <dbReference type="NCBI Taxonomy" id="1604901"/>
    <lineage>
        <taxon>Bacteria</taxon>
        <taxon>Bacillati</taxon>
        <taxon>Bacillota</taxon>
        <taxon>Clostridia</taxon>
        <taxon>Eubacteriales</taxon>
        <taxon>Clostridiaceae</taxon>
        <taxon>Inconstantimicrobium</taxon>
    </lineage>
</organism>
<evidence type="ECO:0000313" key="2">
    <source>
        <dbReference type="Proteomes" id="UP001058074"/>
    </source>
</evidence>
<gene>
    <name evidence="1" type="primary">glyA</name>
    <name evidence="1" type="ORF">rsdtw13_13080</name>
</gene>
<keyword evidence="2" id="KW-1185">Reference proteome</keyword>
<protein>
    <submittedName>
        <fullName evidence="1">Serine hydroxymethyltransferase</fullName>
    </submittedName>
</protein>
<evidence type="ECO:0000313" key="1">
    <source>
        <dbReference type="EMBL" id="GKX66050.1"/>
    </source>
</evidence>
<dbReference type="EMBL" id="BROD01000001">
    <property type="protein sequence ID" value="GKX66050.1"/>
    <property type="molecule type" value="Genomic_DNA"/>
</dbReference>
<sequence length="411" mass="45287">MNFDFLEQEDKEIFDLIEKEKNRQQFGIELIASENFTSKAVMEAMGSYLTNKYAEGYPAKRYYGGCYVVDEVEELARERVKKLFGAEHANVQPHSGAQANMAVYFAVLEPGDTVLGMNLSHGGHLTHGSPVNFSGKLYNFIAYGVDSETETIDYEEVRRLAVENKPKLIVAGASAYPRVIDFKKFREIADEVGAYLMVDMAHIAGLVAAGLHPSPVPYCDFVTSTTHKTLRGPRGGLILCKEKYAKDIDKSIFPGIQGGPLMHVIAGKAVCFKEALEDGFKVYGEQVVKNAAALAKAMQNLGFKLVSNGTDNHLLLVDLNNKDITGKEAEHLLDSIGITANKNTIPNETRSPFVTSGIRIGTPAVTSRGFKEEDMEEIAEIINEAISNKDGDLSPLRDRVKSLCEKHPLYK</sequence>
<accession>A0ACB5RAJ5</accession>
<comment type="caution">
    <text evidence="1">The sequence shown here is derived from an EMBL/GenBank/DDBJ whole genome shotgun (WGS) entry which is preliminary data.</text>
</comment>
<proteinExistence type="predicted"/>
<reference evidence="1" key="1">
    <citation type="journal article" date="2025" name="Int. J. Syst. Evol. Microbiol.">
        <title>Inconstantimicrobium mannanitabidum sp. nov., a novel member of the family Clostridiaceae isolated from anoxic soil under the treatment of reductive soil disinfestation.</title>
        <authorList>
            <person name="Ueki A."/>
            <person name="Tonouchi A."/>
            <person name="Honma S."/>
            <person name="Kaku N."/>
            <person name="Ueki K."/>
        </authorList>
    </citation>
    <scope>NUCLEOTIDE SEQUENCE</scope>
    <source>
        <strain evidence="1">TW13</strain>
    </source>
</reference>